<keyword evidence="1" id="KW-0677">Repeat</keyword>
<evidence type="ECO:0000256" key="2">
    <source>
        <dbReference type="PROSITE-ProRule" id="PRU00401"/>
    </source>
</evidence>
<protein>
    <recommendedName>
        <fullName evidence="6">RPEL repeat protein</fullName>
    </recommendedName>
</protein>
<organism evidence="4 5">
    <name type="scientific">Rickenella mellea</name>
    <dbReference type="NCBI Taxonomy" id="50990"/>
    <lineage>
        <taxon>Eukaryota</taxon>
        <taxon>Fungi</taxon>
        <taxon>Dikarya</taxon>
        <taxon>Basidiomycota</taxon>
        <taxon>Agaricomycotina</taxon>
        <taxon>Agaricomycetes</taxon>
        <taxon>Hymenochaetales</taxon>
        <taxon>Rickenellaceae</taxon>
        <taxon>Rickenella</taxon>
    </lineage>
</organism>
<name>A0A4Y7Q970_9AGAM</name>
<dbReference type="OrthoDB" id="197676at2759"/>
<dbReference type="Gene3D" id="6.10.150.10">
    <property type="match status" value="1"/>
</dbReference>
<sequence length="115" mass="13103">MDPASESQTPVTKPVPARRQSSVDDQTLKKLEDHLRDRPDKNKLVEEGILKSGNVAPAIQAARDELQRSQLQDKLGQALQNRPKPEELVKEGILQRMQRFIIIFHDPDIHVTHNL</sequence>
<evidence type="ECO:0000256" key="3">
    <source>
        <dbReference type="SAM" id="MobiDB-lite"/>
    </source>
</evidence>
<evidence type="ECO:0000256" key="1">
    <source>
        <dbReference type="ARBA" id="ARBA00022737"/>
    </source>
</evidence>
<dbReference type="InterPro" id="IPR004018">
    <property type="entry name" value="RPEL_repeat"/>
</dbReference>
<dbReference type="EMBL" id="ML170167">
    <property type="protein sequence ID" value="TDL24207.1"/>
    <property type="molecule type" value="Genomic_DNA"/>
</dbReference>
<feature type="compositionally biased region" description="Polar residues" evidence="3">
    <location>
        <begin position="1"/>
        <end position="11"/>
    </location>
</feature>
<feature type="repeat" description="RPEL" evidence="2">
    <location>
        <begin position="73"/>
        <end position="98"/>
    </location>
</feature>
<dbReference type="VEuPathDB" id="FungiDB:BD410DRAFT_767385"/>
<dbReference type="STRING" id="50990.A0A4Y7Q970"/>
<evidence type="ECO:0000313" key="4">
    <source>
        <dbReference type="EMBL" id="TDL24207.1"/>
    </source>
</evidence>
<evidence type="ECO:0008006" key="6">
    <source>
        <dbReference type="Google" id="ProtNLM"/>
    </source>
</evidence>
<feature type="region of interest" description="Disordered" evidence="3">
    <location>
        <begin position="1"/>
        <end position="42"/>
    </location>
</feature>
<dbReference type="Pfam" id="PF02755">
    <property type="entry name" value="RPEL"/>
    <property type="match status" value="1"/>
</dbReference>
<evidence type="ECO:0000313" key="5">
    <source>
        <dbReference type="Proteomes" id="UP000294933"/>
    </source>
</evidence>
<accession>A0A4Y7Q970</accession>
<proteinExistence type="predicted"/>
<gene>
    <name evidence="4" type="ORF">BD410DRAFT_767385</name>
</gene>
<dbReference type="PROSITE" id="PS51073">
    <property type="entry name" value="RPEL"/>
    <property type="match status" value="1"/>
</dbReference>
<dbReference type="SMART" id="SM00707">
    <property type="entry name" value="RPEL"/>
    <property type="match status" value="2"/>
</dbReference>
<dbReference type="AlphaFoldDB" id="A0A4Y7Q970"/>
<keyword evidence="5" id="KW-1185">Reference proteome</keyword>
<reference evidence="4 5" key="1">
    <citation type="submission" date="2018-06" db="EMBL/GenBank/DDBJ databases">
        <title>A transcriptomic atlas of mushroom development highlights an independent origin of complex multicellularity.</title>
        <authorList>
            <consortium name="DOE Joint Genome Institute"/>
            <person name="Krizsan K."/>
            <person name="Almasi E."/>
            <person name="Merenyi Z."/>
            <person name="Sahu N."/>
            <person name="Viragh M."/>
            <person name="Koszo T."/>
            <person name="Mondo S."/>
            <person name="Kiss B."/>
            <person name="Balint B."/>
            <person name="Kues U."/>
            <person name="Barry K."/>
            <person name="Hegedus J.C."/>
            <person name="Henrissat B."/>
            <person name="Johnson J."/>
            <person name="Lipzen A."/>
            <person name="Ohm R."/>
            <person name="Nagy I."/>
            <person name="Pangilinan J."/>
            <person name="Yan J."/>
            <person name="Xiong Y."/>
            <person name="Grigoriev I.V."/>
            <person name="Hibbett D.S."/>
            <person name="Nagy L.G."/>
        </authorList>
    </citation>
    <scope>NUCLEOTIDE SEQUENCE [LARGE SCALE GENOMIC DNA]</scope>
    <source>
        <strain evidence="4 5">SZMC22713</strain>
    </source>
</reference>
<dbReference type="Proteomes" id="UP000294933">
    <property type="component" value="Unassembled WGS sequence"/>
</dbReference>
<feature type="compositionally biased region" description="Basic and acidic residues" evidence="3">
    <location>
        <begin position="26"/>
        <end position="42"/>
    </location>
</feature>